<dbReference type="PATRIC" id="fig|1423140.3.peg.1225"/>
<protein>
    <submittedName>
        <fullName evidence="3">Alpha/beta hydrolase</fullName>
    </submittedName>
</protein>
<proteinExistence type="predicted"/>
<evidence type="ECO:0000259" key="2">
    <source>
        <dbReference type="Pfam" id="PF00561"/>
    </source>
</evidence>
<dbReference type="InterPro" id="IPR000073">
    <property type="entry name" value="AB_hydrolase_1"/>
</dbReference>
<dbReference type="EMBL" id="AYXO01000009">
    <property type="protein sequence ID" value="ETA07668.1"/>
    <property type="molecule type" value="Genomic_DNA"/>
</dbReference>
<dbReference type="PRINTS" id="PR00412">
    <property type="entry name" value="EPOXHYDRLASE"/>
</dbReference>
<comment type="caution">
    <text evidence="3">The sequence shown here is derived from an EMBL/GenBank/DDBJ whole genome shotgun (WGS) entry which is preliminary data.</text>
</comment>
<dbReference type="AlphaFoldDB" id="W9DDV0"/>
<accession>W9DDV0</accession>
<name>W9DDV0_9ACTN</name>
<dbReference type="InterPro" id="IPR000639">
    <property type="entry name" value="Epox_hydrolase-like"/>
</dbReference>
<dbReference type="GO" id="GO:0016787">
    <property type="term" value="F:hydrolase activity"/>
    <property type="evidence" value="ECO:0007669"/>
    <property type="project" value="UniProtKB-KW"/>
</dbReference>
<dbReference type="PRINTS" id="PR00111">
    <property type="entry name" value="ABHYDROLASE"/>
</dbReference>
<evidence type="ECO:0000313" key="4">
    <source>
        <dbReference type="Proteomes" id="UP000035035"/>
    </source>
</evidence>
<evidence type="ECO:0000313" key="3">
    <source>
        <dbReference type="EMBL" id="ETA07668.1"/>
    </source>
</evidence>
<dbReference type="SUPFAM" id="SSF53474">
    <property type="entry name" value="alpha/beta-Hydrolases"/>
    <property type="match status" value="1"/>
</dbReference>
<feature type="domain" description="AB hydrolase-1" evidence="2">
    <location>
        <begin position="31"/>
        <end position="154"/>
    </location>
</feature>
<reference evidence="3 4" key="1">
    <citation type="journal article" date="2014" name="Genome Announc.">
        <title>Draft Genome Sequence of Gordonia alkanivorans Strain CGMCC6845, a Halotolerant Hydrocarbon-Degrading Bacterium.</title>
        <authorList>
            <person name="Wang X."/>
            <person name="Jin D."/>
            <person name="Zhou L."/>
            <person name="Wu L."/>
            <person name="An W."/>
            <person name="Zhao L."/>
        </authorList>
    </citation>
    <scope>NUCLEOTIDE SEQUENCE [LARGE SCALE GENOMIC DNA]</scope>
    <source>
        <strain evidence="3 4">CGMCC 6845</strain>
    </source>
</reference>
<dbReference type="RefSeq" id="WP_035754439.1">
    <property type="nucleotide sequence ID" value="NZ_KI629805.1"/>
</dbReference>
<keyword evidence="4" id="KW-1185">Reference proteome</keyword>
<dbReference type="Pfam" id="PF00561">
    <property type="entry name" value="Abhydrolase_1"/>
    <property type="match status" value="1"/>
</dbReference>
<dbReference type="InterPro" id="IPR029058">
    <property type="entry name" value="AB_hydrolase_fold"/>
</dbReference>
<gene>
    <name evidence="3" type="ORF">V525_06070</name>
</gene>
<sequence>MGGRTTDRLTTFRRGRHTFDVVDAGPPDGEPIVLLHGFPQRASSWDLVAPLLHDKGFRTIAPDQRGYSPGARPTRRRDYVQGELVADVLALLDAAGLDDAHIVGHDWGAAVAWTLAAHHPDRVRTLTALSVPHPGAFLQAMPRGQFLRSWYMLAFQIPVLPEKLLGRLMTTRPDFGVRMGLPEPFASRVVPDIAEYGALPGALGWYRAMPIPDKRSVPAQVKVPTSYLWGDRDIALGRVGAQLTSGWVDAPYDFVVLPGADHWLPESRPDDVAVAICRCIDSSVAR</sequence>
<organism evidence="3 4">
    <name type="scientific">Gordonia alkanivorans CGMCC 6845</name>
    <dbReference type="NCBI Taxonomy" id="1423140"/>
    <lineage>
        <taxon>Bacteria</taxon>
        <taxon>Bacillati</taxon>
        <taxon>Actinomycetota</taxon>
        <taxon>Actinomycetes</taxon>
        <taxon>Mycobacteriales</taxon>
        <taxon>Gordoniaceae</taxon>
        <taxon>Gordonia</taxon>
    </lineage>
</organism>
<dbReference type="Proteomes" id="UP000035035">
    <property type="component" value="Unassembled WGS sequence"/>
</dbReference>
<dbReference type="HOGENOM" id="CLU_020336_7_3_11"/>
<dbReference type="PANTHER" id="PTHR43329">
    <property type="entry name" value="EPOXIDE HYDROLASE"/>
    <property type="match status" value="1"/>
</dbReference>
<keyword evidence="1 3" id="KW-0378">Hydrolase</keyword>
<dbReference type="Gene3D" id="3.40.50.1820">
    <property type="entry name" value="alpha/beta hydrolase"/>
    <property type="match status" value="1"/>
</dbReference>
<evidence type="ECO:0000256" key="1">
    <source>
        <dbReference type="ARBA" id="ARBA00022801"/>
    </source>
</evidence>